<name>A0A7Y2W9R0_9GAMM</name>
<organism evidence="2 3">
    <name type="scientific">Acinetobacter terrae</name>
    <dbReference type="NCBI Taxonomy" id="2731247"/>
    <lineage>
        <taxon>Bacteria</taxon>
        <taxon>Pseudomonadati</taxon>
        <taxon>Pseudomonadota</taxon>
        <taxon>Gammaproteobacteria</taxon>
        <taxon>Moraxellales</taxon>
        <taxon>Moraxellaceae</taxon>
        <taxon>Acinetobacter</taxon>
        <taxon>Acinetobacter Taxon 24</taxon>
    </lineage>
</organism>
<evidence type="ECO:0000313" key="2">
    <source>
        <dbReference type="EMBL" id="NNH76507.1"/>
    </source>
</evidence>
<proteinExistence type="predicted"/>
<evidence type="ECO:0000256" key="1">
    <source>
        <dbReference type="SAM" id="SignalP"/>
    </source>
</evidence>
<reference evidence="2 3" key="1">
    <citation type="submission" date="2020-04" db="EMBL/GenBank/DDBJ databases">
        <title>Acinetobacter Taxon 24.</title>
        <authorList>
            <person name="Nemec A."/>
            <person name="Radolfova-Krizova L."/>
            <person name="Higgins P.G."/>
            <person name="Spanelova P."/>
        </authorList>
    </citation>
    <scope>NUCLEOTIDE SEQUENCE [LARGE SCALE GENOMIC DNA]</scope>
    <source>
        <strain evidence="2 3">ANC 5380</strain>
    </source>
</reference>
<protein>
    <recommendedName>
        <fullName evidence="4">DUF4398 domain-containing protein</fullName>
    </recommendedName>
</protein>
<evidence type="ECO:0000313" key="3">
    <source>
        <dbReference type="Proteomes" id="UP000569202"/>
    </source>
</evidence>
<accession>A0A7Y2W9R0</accession>
<dbReference type="AlphaFoldDB" id="A0A7Y2W9R0"/>
<dbReference type="RefSeq" id="WP_171539709.1">
    <property type="nucleotide sequence ID" value="NZ_JABERL010000005.1"/>
</dbReference>
<dbReference type="EMBL" id="JABERL010000005">
    <property type="protein sequence ID" value="NNH76507.1"/>
    <property type="molecule type" value="Genomic_DNA"/>
</dbReference>
<gene>
    <name evidence="2" type="ORF">HLH17_02170</name>
</gene>
<comment type="caution">
    <text evidence="2">The sequence shown here is derived from an EMBL/GenBank/DDBJ whole genome shotgun (WGS) entry which is preliminary data.</text>
</comment>
<keyword evidence="1" id="KW-0732">Signal</keyword>
<dbReference type="Proteomes" id="UP000569202">
    <property type="component" value="Unassembled WGS sequence"/>
</dbReference>
<feature type="signal peptide" evidence="1">
    <location>
        <begin position="1"/>
        <end position="19"/>
    </location>
</feature>
<sequence length="108" mass="12708">MKKYLLFAIISFFMIPSYASDSDFLTIYDTQVEIARAALKKAVNDGVHPDEYFDIAFVAVRKSLKYRADTKENLYYSSQKIANIASQEAYYEYIEKQKTRHYDYSKNQ</sequence>
<evidence type="ECO:0008006" key="4">
    <source>
        <dbReference type="Google" id="ProtNLM"/>
    </source>
</evidence>
<feature type="chain" id="PRO_5031340242" description="DUF4398 domain-containing protein" evidence="1">
    <location>
        <begin position="20"/>
        <end position="108"/>
    </location>
</feature>